<evidence type="ECO:0000256" key="4">
    <source>
        <dbReference type="ARBA" id="ARBA00024746"/>
    </source>
</evidence>
<sequence length="222" mass="23031">MTTIQTNTVDPSLLTTMNGASSGKSSVQDAQDRFMTLLVTQMKNQDPLNPMDNAQVTSQMAQLSTVTGIDKLNASVNALNANFLASQNLQAAGMIGHGVLTPGQALTLSDGKSVYAVDLPQAADKASVVIKDANGLVVRTMDLGSLSSGTNNLTWDGKTDSGTTAANGNYTYTLTASAQGKQIDATQLAFGMVTSVSSGTQGMKLNVSGIGQIGMSDIRQIY</sequence>
<dbReference type="InterPro" id="IPR025965">
    <property type="entry name" value="FlgD/Vpr_Ig-like"/>
</dbReference>
<feature type="domain" description="FlgD Tudor-like" evidence="7">
    <location>
        <begin position="86"/>
        <end position="219"/>
    </location>
</feature>
<evidence type="ECO:0000313" key="8">
    <source>
        <dbReference type="EMBL" id="MBC3886115.1"/>
    </source>
</evidence>
<comment type="caution">
    <text evidence="8">The sequence shown here is derived from an EMBL/GenBank/DDBJ whole genome shotgun (WGS) entry which is preliminary data.</text>
</comment>
<proteinExistence type="inferred from homology"/>
<keyword evidence="8" id="KW-0966">Cell projection</keyword>
<keyword evidence="8" id="KW-0282">Flagellum</keyword>
<evidence type="ECO:0000256" key="3">
    <source>
        <dbReference type="ARBA" id="ARBA00022795"/>
    </source>
</evidence>
<evidence type="ECO:0000259" key="6">
    <source>
        <dbReference type="Pfam" id="PF13860"/>
    </source>
</evidence>
<dbReference type="EMBL" id="JACOGC010000005">
    <property type="protein sequence ID" value="MBC3886115.1"/>
    <property type="molecule type" value="Genomic_DNA"/>
</dbReference>
<dbReference type="InterPro" id="IPR025963">
    <property type="entry name" value="FLgD_Tudor"/>
</dbReference>
<evidence type="ECO:0000259" key="7">
    <source>
        <dbReference type="Pfam" id="PF13861"/>
    </source>
</evidence>
<dbReference type="Gene3D" id="2.60.40.4070">
    <property type="match status" value="1"/>
</dbReference>
<keyword evidence="3 5" id="KW-1005">Bacterial flagellum biogenesis</keyword>
<organism evidence="8 9">
    <name type="scientific">Undibacterium griseum</name>
    <dbReference type="NCBI Taxonomy" id="2762295"/>
    <lineage>
        <taxon>Bacteria</taxon>
        <taxon>Pseudomonadati</taxon>
        <taxon>Pseudomonadota</taxon>
        <taxon>Betaproteobacteria</taxon>
        <taxon>Burkholderiales</taxon>
        <taxon>Oxalobacteraceae</taxon>
        <taxon>Undibacterium</taxon>
    </lineage>
</organism>
<feature type="domain" description="FlgD/Vpr Ig-like" evidence="6">
    <location>
        <begin position="105"/>
        <end position="179"/>
    </location>
</feature>
<dbReference type="RefSeq" id="WP_186863663.1">
    <property type="nucleotide sequence ID" value="NZ_JACOGC010000005.1"/>
</dbReference>
<keyword evidence="8" id="KW-0969">Cilium</keyword>
<accession>A0ABR6YQE6</accession>
<evidence type="ECO:0000313" key="9">
    <source>
        <dbReference type="Proteomes" id="UP000613113"/>
    </source>
</evidence>
<reference evidence="8 9" key="1">
    <citation type="submission" date="2020-08" db="EMBL/GenBank/DDBJ databases">
        <title>Novel species isolated from subtropical streams in China.</title>
        <authorList>
            <person name="Lu H."/>
        </authorList>
    </citation>
    <scope>NUCLEOTIDE SEQUENCE [LARGE SCALE GENOMIC DNA]</scope>
    <source>
        <strain evidence="8 9">FT31W</strain>
    </source>
</reference>
<comment type="function">
    <text evidence="4 5">Required for flagellar hook formation. May act as a scaffolding protein.</text>
</comment>
<dbReference type="Proteomes" id="UP000613113">
    <property type="component" value="Unassembled WGS sequence"/>
</dbReference>
<dbReference type="Pfam" id="PF13860">
    <property type="entry name" value="FlgD_ig"/>
    <property type="match status" value="1"/>
</dbReference>
<evidence type="ECO:0000256" key="2">
    <source>
        <dbReference type="ARBA" id="ARBA00016013"/>
    </source>
</evidence>
<evidence type="ECO:0000256" key="5">
    <source>
        <dbReference type="RuleBase" id="RU362076"/>
    </source>
</evidence>
<keyword evidence="9" id="KW-1185">Reference proteome</keyword>
<protein>
    <recommendedName>
        <fullName evidence="2 5">Basal-body rod modification protein FlgD</fullName>
    </recommendedName>
</protein>
<gene>
    <name evidence="8" type="primary">flgD</name>
    <name evidence="8" type="ORF">H8K27_13325</name>
</gene>
<comment type="similarity">
    <text evidence="1 5">Belongs to the FlgD family.</text>
</comment>
<dbReference type="Gene3D" id="2.30.30.910">
    <property type="match status" value="1"/>
</dbReference>
<dbReference type="Pfam" id="PF13861">
    <property type="entry name" value="FLgD_tudor"/>
    <property type="match status" value="1"/>
</dbReference>
<name>A0ABR6YQE6_9BURK</name>
<evidence type="ECO:0000256" key="1">
    <source>
        <dbReference type="ARBA" id="ARBA00010577"/>
    </source>
</evidence>
<dbReference type="InterPro" id="IPR005648">
    <property type="entry name" value="FlgD"/>
</dbReference>
<dbReference type="Pfam" id="PF03963">
    <property type="entry name" value="FlgD"/>
    <property type="match status" value="1"/>
</dbReference>